<keyword evidence="1" id="KW-0732">Signal</keyword>
<dbReference type="Proteomes" id="UP001604335">
    <property type="component" value="Unassembled WGS sequence"/>
</dbReference>
<name>A0ABW7C876_9CYAN</name>
<proteinExistence type="predicted"/>
<protein>
    <submittedName>
        <fullName evidence="2">Uncharacterized protein</fullName>
    </submittedName>
</protein>
<dbReference type="EMBL" id="JAZAQF010000028">
    <property type="protein sequence ID" value="MFG3816947.1"/>
    <property type="molecule type" value="Genomic_DNA"/>
</dbReference>
<feature type="chain" id="PRO_5046244874" evidence="1">
    <location>
        <begin position="22"/>
        <end position="85"/>
    </location>
</feature>
<feature type="signal peptide" evidence="1">
    <location>
        <begin position="1"/>
        <end position="21"/>
    </location>
</feature>
<keyword evidence="3" id="KW-1185">Reference proteome</keyword>
<dbReference type="RefSeq" id="WP_393010976.1">
    <property type="nucleotide sequence ID" value="NZ_JAZAQF010000028.1"/>
</dbReference>
<reference evidence="3" key="1">
    <citation type="journal article" date="2024" name="Algal Res.">
        <title>Biochemical, toxicological and genomic investigation of a high-biomass producing Limnothrix strain isolated from Italian shallow drinking water reservoir.</title>
        <authorList>
            <person name="Simonazzi M."/>
            <person name="Shishido T.K."/>
            <person name="Delbaje E."/>
            <person name="Wahlsten M."/>
            <person name="Fewer D.P."/>
            <person name="Sivonen K."/>
            <person name="Pezzolesi L."/>
            <person name="Pistocchi R."/>
        </authorList>
    </citation>
    <scope>NUCLEOTIDE SEQUENCE [LARGE SCALE GENOMIC DNA]</scope>
    <source>
        <strain evidence="3">LRLZ20PSL1</strain>
    </source>
</reference>
<evidence type="ECO:0000313" key="2">
    <source>
        <dbReference type="EMBL" id="MFG3816947.1"/>
    </source>
</evidence>
<gene>
    <name evidence="2" type="ORF">VPK24_04810</name>
</gene>
<evidence type="ECO:0000256" key="1">
    <source>
        <dbReference type="SAM" id="SignalP"/>
    </source>
</evidence>
<comment type="caution">
    <text evidence="2">The sequence shown here is derived from an EMBL/GenBank/DDBJ whole genome shotgun (WGS) entry which is preliminary data.</text>
</comment>
<evidence type="ECO:0000313" key="3">
    <source>
        <dbReference type="Proteomes" id="UP001604335"/>
    </source>
</evidence>
<accession>A0ABW7C876</accession>
<organism evidence="2 3">
    <name type="scientific">Limnothrix redekei LRLZ20PSL1</name>
    <dbReference type="NCBI Taxonomy" id="3112953"/>
    <lineage>
        <taxon>Bacteria</taxon>
        <taxon>Bacillati</taxon>
        <taxon>Cyanobacteriota</taxon>
        <taxon>Cyanophyceae</taxon>
        <taxon>Pseudanabaenales</taxon>
        <taxon>Pseudanabaenaceae</taxon>
        <taxon>Limnothrix</taxon>
    </lineage>
</organism>
<sequence>MKRPQIYQQLLIISVSFTVLCGGAATHLASQPKITPQQAELFQTFKSLFEKGVLGIGGLVVGKMAGCFPDTPSDDNADQDHNTDQ</sequence>